<dbReference type="EMBL" id="CP003659">
    <property type="protein sequence ID" value="AFZ57334.1"/>
    <property type="molecule type" value="Genomic_DNA"/>
</dbReference>
<sequence length="270" mass="28799">MNQQNRNFVNCNLQNRSFQGLELQGADFRGADIRGCNFSHAQLQNANFLGAKIGRSPKLTIILMVVTVFVAIASFIAITAMSFAVVEKTPEDITWSFKIALFVSLVVAGLSSAIASFLQNSLIWQRLMKIISGAASAALLGFYYGGSSTDNNPQLAIASAAIAAIVSAAICFILGSPSPGFLGKIMGNTLTNIAIAMVGSINNYGLAFLISSLSAIYLSSGNFLLGIFYIILALIMVGMSLLCFTQVIKEINSVGITSFQYANLLDTKFD</sequence>
<dbReference type="SUPFAM" id="SSF141571">
    <property type="entry name" value="Pentapeptide repeat-like"/>
    <property type="match status" value="1"/>
</dbReference>
<dbReference type="KEGG" id="acy:Anacy_1844"/>
<keyword evidence="1" id="KW-0472">Membrane</keyword>
<feature type="transmembrane region" description="Helical" evidence="1">
    <location>
        <begin position="223"/>
        <end position="244"/>
    </location>
</feature>
<keyword evidence="1" id="KW-1133">Transmembrane helix</keyword>
<feature type="transmembrane region" description="Helical" evidence="1">
    <location>
        <begin position="95"/>
        <end position="115"/>
    </location>
</feature>
<protein>
    <submittedName>
        <fullName evidence="2">Pentapeptide repeat protein</fullName>
    </submittedName>
</protein>
<dbReference type="InterPro" id="IPR001646">
    <property type="entry name" value="5peptide_repeat"/>
</dbReference>
<feature type="transmembrane region" description="Helical" evidence="1">
    <location>
        <begin position="156"/>
        <end position="174"/>
    </location>
</feature>
<evidence type="ECO:0000313" key="3">
    <source>
        <dbReference type="Proteomes" id="UP000010474"/>
    </source>
</evidence>
<dbReference type="PATRIC" id="fig|272123.3.peg.2009"/>
<keyword evidence="3" id="KW-1185">Reference proteome</keyword>
<dbReference type="OrthoDB" id="457820at2"/>
<dbReference type="Proteomes" id="UP000010474">
    <property type="component" value="Chromosome"/>
</dbReference>
<gene>
    <name evidence="2" type="ordered locus">Anacy_1844</name>
</gene>
<dbReference type="RefSeq" id="WP_015213982.1">
    <property type="nucleotide sequence ID" value="NC_019771.1"/>
</dbReference>
<reference evidence="3" key="1">
    <citation type="journal article" date="2013" name="Proc. Natl. Acad. Sci. U.S.A.">
        <title>Improving the coverage of the cyanobacterial phylum using diversity-driven genome sequencing.</title>
        <authorList>
            <person name="Shih P.M."/>
            <person name="Wu D."/>
            <person name="Latifi A."/>
            <person name="Axen S.D."/>
            <person name="Fewer D.P."/>
            <person name="Talla E."/>
            <person name="Calteau A."/>
            <person name="Cai F."/>
            <person name="Tandeau de Marsac N."/>
            <person name="Rippka R."/>
            <person name="Herdman M."/>
            <person name="Sivonen K."/>
            <person name="Coursin T."/>
            <person name="Laurent T."/>
            <person name="Goodwin L."/>
            <person name="Nolan M."/>
            <person name="Davenport K.W."/>
            <person name="Han C.S."/>
            <person name="Rubin E.M."/>
            <person name="Eisen J.A."/>
            <person name="Woyke T."/>
            <person name="Gugger M."/>
            <person name="Kerfeld C.A."/>
        </authorList>
    </citation>
    <scope>NUCLEOTIDE SEQUENCE [LARGE SCALE GENOMIC DNA]</scope>
    <source>
        <strain evidence="3">ATCC 27899 / PCC 7122</strain>
    </source>
</reference>
<organism evidence="2 3">
    <name type="scientific">Anabaena cylindrica (strain ATCC 27899 / PCC 7122)</name>
    <dbReference type="NCBI Taxonomy" id="272123"/>
    <lineage>
        <taxon>Bacteria</taxon>
        <taxon>Bacillati</taxon>
        <taxon>Cyanobacteriota</taxon>
        <taxon>Cyanophyceae</taxon>
        <taxon>Nostocales</taxon>
        <taxon>Nostocaceae</taxon>
        <taxon>Anabaena</taxon>
    </lineage>
</organism>
<dbReference type="Gene3D" id="2.160.20.80">
    <property type="entry name" value="E3 ubiquitin-protein ligase SopA"/>
    <property type="match status" value="1"/>
</dbReference>
<dbReference type="Pfam" id="PF00805">
    <property type="entry name" value="Pentapeptide"/>
    <property type="match status" value="1"/>
</dbReference>
<feature type="transmembrane region" description="Helical" evidence="1">
    <location>
        <begin position="61"/>
        <end position="83"/>
    </location>
</feature>
<accession>K9ZF17</accession>
<name>K9ZF17_ANACC</name>
<evidence type="ECO:0000313" key="2">
    <source>
        <dbReference type="EMBL" id="AFZ57334.1"/>
    </source>
</evidence>
<feature type="transmembrane region" description="Helical" evidence="1">
    <location>
        <begin position="127"/>
        <end position="144"/>
    </location>
</feature>
<dbReference type="AlphaFoldDB" id="K9ZF17"/>
<dbReference type="eggNOG" id="COG1357">
    <property type="taxonomic scope" value="Bacteria"/>
</dbReference>
<proteinExistence type="predicted"/>
<evidence type="ECO:0000256" key="1">
    <source>
        <dbReference type="SAM" id="Phobius"/>
    </source>
</evidence>
<feature type="transmembrane region" description="Helical" evidence="1">
    <location>
        <begin position="194"/>
        <end position="217"/>
    </location>
</feature>
<dbReference type="STRING" id="272123.Anacy_1844"/>
<keyword evidence="1" id="KW-0812">Transmembrane</keyword>
<dbReference type="HOGENOM" id="CLU_1040946_0_0_3"/>